<dbReference type="RefSeq" id="WP_107030597.1">
    <property type="nucleotide sequence ID" value="NZ_JADPGG010000069.1"/>
</dbReference>
<proteinExistence type="predicted"/>
<evidence type="ECO:0000259" key="5">
    <source>
        <dbReference type="Pfam" id="PF18435"/>
    </source>
</evidence>
<gene>
    <name evidence="6" type="ORF">C7U54_13105</name>
</gene>
<dbReference type="SUPFAM" id="SSF53474">
    <property type="entry name" value="alpha/beta-Hydrolases"/>
    <property type="match status" value="1"/>
</dbReference>
<evidence type="ECO:0000313" key="6">
    <source>
        <dbReference type="EMBL" id="PST36332.1"/>
    </source>
</evidence>
<evidence type="ECO:0000256" key="1">
    <source>
        <dbReference type="ARBA" id="ARBA00022729"/>
    </source>
</evidence>
<feature type="domain" description="Peptidase S9 prolyl oligopeptidase catalytic" evidence="4">
    <location>
        <begin position="271"/>
        <end position="323"/>
    </location>
</feature>
<evidence type="ECO:0000313" key="7">
    <source>
        <dbReference type="Proteomes" id="UP000240974"/>
    </source>
</evidence>
<feature type="domain" description="Esterase Ig-like N-terminal" evidence="5">
    <location>
        <begin position="35"/>
        <end position="130"/>
    </location>
</feature>
<dbReference type="GO" id="GO:0006508">
    <property type="term" value="P:proteolysis"/>
    <property type="evidence" value="ECO:0007669"/>
    <property type="project" value="InterPro"/>
</dbReference>
<dbReference type="InterPro" id="IPR001375">
    <property type="entry name" value="Peptidase_S9_cat"/>
</dbReference>
<dbReference type="InterPro" id="IPR041172">
    <property type="entry name" value="EstA_Ig-like_N"/>
</dbReference>
<accession>A0A2T3FM35</accession>
<dbReference type="GO" id="GO:0008236">
    <property type="term" value="F:serine-type peptidase activity"/>
    <property type="evidence" value="ECO:0007669"/>
    <property type="project" value="InterPro"/>
</dbReference>
<organism evidence="6 7">
    <name type="scientific">Faecalibacillus intestinalis</name>
    <dbReference type="NCBI Taxonomy" id="1982626"/>
    <lineage>
        <taxon>Bacteria</taxon>
        <taxon>Bacillati</taxon>
        <taxon>Bacillota</taxon>
        <taxon>Erysipelotrichia</taxon>
        <taxon>Erysipelotrichales</taxon>
        <taxon>Coprobacillaceae</taxon>
        <taxon>Faecalibacillus</taxon>
    </lineage>
</organism>
<protein>
    <submittedName>
        <fullName evidence="6">Uncharacterized protein</fullName>
    </submittedName>
</protein>
<dbReference type="EMBL" id="PYLQ01000027">
    <property type="protein sequence ID" value="PST36332.1"/>
    <property type="molecule type" value="Genomic_DNA"/>
</dbReference>
<dbReference type="InterPro" id="IPR050955">
    <property type="entry name" value="Plant_Biomass_Hydrol_Est"/>
</dbReference>
<keyword evidence="2" id="KW-0378">Hydrolase</keyword>
<dbReference type="Gene3D" id="2.60.40.2180">
    <property type="match status" value="1"/>
</dbReference>
<keyword evidence="7" id="KW-1185">Reference proteome</keyword>
<dbReference type="Gene3D" id="3.40.50.1820">
    <property type="entry name" value="alpha/beta hydrolase"/>
    <property type="match status" value="1"/>
</dbReference>
<dbReference type="Pfam" id="PF00326">
    <property type="entry name" value="Peptidase_S9"/>
    <property type="match status" value="1"/>
</dbReference>
<evidence type="ECO:0000256" key="3">
    <source>
        <dbReference type="SAM" id="SignalP"/>
    </source>
</evidence>
<reference evidence="6 7" key="1">
    <citation type="journal article" date="2019" name="Int. J. Syst. Evol. Microbiol.">
        <title>Faecalibacillus intestinalis gen. nov., sp. nov. and Faecalibacillus faecis sp. nov., isolated from human faeces.</title>
        <authorList>
            <person name="Seo B."/>
            <person name="Jeon K."/>
            <person name="Baek I."/>
            <person name="Lee Y.M."/>
            <person name="Baek K."/>
            <person name="Ko G."/>
        </authorList>
    </citation>
    <scope>NUCLEOTIDE SEQUENCE [LARGE SCALE GENOMIC DNA]</scope>
    <source>
        <strain evidence="6 7">SNUG30099</strain>
    </source>
</reference>
<dbReference type="PANTHER" id="PTHR43037:SF5">
    <property type="entry name" value="FERULOYL ESTERASE"/>
    <property type="match status" value="1"/>
</dbReference>
<dbReference type="Pfam" id="PF18435">
    <property type="entry name" value="EstA_Ig_like"/>
    <property type="match status" value="1"/>
</dbReference>
<sequence>MKNTKRFLLCFVMLFSLAIAPVYAVNSNHVLNGTYSLIVDEYDWGVATPRVIVNVDQEITTIDKDVLKVVETKENAEDFQRTIVDAYISDQNGQKVEGASKYFTIDLKVSPTEGSPFIYKSFNEWADPYYLTISLKENKEIIDGQNEYDTLNIDTNYTSRSLSAGDQFDYSGRYQATDGTNYSFATYSPAKDDHKNALVVWLNGGGEGGTNPQIAVLGNKVTGLISPEIQEKLGNAYVFVPQCPTLWMDGYGDFEFTESGLKFTPRHTPSTYVKSLMECIKAYVDSNDDIDTSRIYIGGCSNGGYMTMQMVLSYTDYFAAAFPICTGFDASDLSEKDAQKLKDFPLFITYCENDDTLDPNQFSRPLIEKLKAANATNLHVFSPDDVHDTSGLYNGEDGKPYQYSTHWSWIYVFNGEAIEDDTSLELFSWLSKQSKQVKNENVEIADKVEDSQKTTEKTAVKTGDNSPIFTYMSLLAVASCAYLLIAHKEYE</sequence>
<dbReference type="InterPro" id="IPR017502">
    <property type="entry name" value="Sortase_SrtB_target"/>
</dbReference>
<dbReference type="InterPro" id="IPR029058">
    <property type="entry name" value="AB_hydrolase_fold"/>
</dbReference>
<dbReference type="PANTHER" id="PTHR43037">
    <property type="entry name" value="UNNAMED PRODUCT-RELATED"/>
    <property type="match status" value="1"/>
</dbReference>
<comment type="caution">
    <text evidence="6">The sequence shown here is derived from an EMBL/GenBank/DDBJ whole genome shotgun (WGS) entry which is preliminary data.</text>
</comment>
<evidence type="ECO:0000256" key="2">
    <source>
        <dbReference type="ARBA" id="ARBA00022801"/>
    </source>
</evidence>
<feature type="signal peptide" evidence="3">
    <location>
        <begin position="1"/>
        <end position="24"/>
    </location>
</feature>
<evidence type="ECO:0000259" key="4">
    <source>
        <dbReference type="Pfam" id="PF00326"/>
    </source>
</evidence>
<keyword evidence="1 3" id="KW-0732">Signal</keyword>
<dbReference type="NCBIfam" id="TIGR03063">
    <property type="entry name" value="srtB_target"/>
    <property type="match status" value="1"/>
</dbReference>
<name>A0A2T3FM35_9FIRM</name>
<dbReference type="AlphaFoldDB" id="A0A2T3FM35"/>
<dbReference type="Proteomes" id="UP000240974">
    <property type="component" value="Unassembled WGS sequence"/>
</dbReference>
<feature type="chain" id="PRO_5015655658" evidence="3">
    <location>
        <begin position="25"/>
        <end position="491"/>
    </location>
</feature>